<proteinExistence type="predicted"/>
<evidence type="ECO:0000313" key="2">
    <source>
        <dbReference type="EMBL" id="MBE9391733.1"/>
    </source>
</evidence>
<reference evidence="1" key="1">
    <citation type="journal article" date="2020" name="mSystems">
        <title>Genome- and Community-Level Interaction Insights into Carbon Utilization and Element Cycling Functions of Hydrothermarchaeota in Hydrothermal Sediment.</title>
        <authorList>
            <person name="Zhou Z."/>
            <person name="Liu Y."/>
            <person name="Xu W."/>
            <person name="Pan J."/>
            <person name="Luo Z.H."/>
            <person name="Li M."/>
        </authorList>
    </citation>
    <scope>NUCLEOTIDE SEQUENCE [LARGE SCALE GENOMIC DNA]</scope>
    <source>
        <strain evidence="1">SpSt-1261</strain>
    </source>
</reference>
<comment type="caution">
    <text evidence="1">The sequence shown here is derived from an EMBL/GenBank/DDBJ whole genome shotgun (WGS) entry which is preliminary data.</text>
</comment>
<sequence length="172" mass="18982">MTENKSNENEEKKITITIRGIDKDLYEKISNKAKQLNTTVGSLVNEAIGNLLASIDIGIEKTSKIVDTTIKAASEAIKTPLSELKSSITTQDYIIISNIGEITVSKNDLESSEKPLIFVNVKRIVFADNVTEELIKNKVRAIKVSDEVIIPKTISSMTIAQKSQFVKKITSK</sequence>
<dbReference type="AlphaFoldDB" id="A0A7C2Z2C4"/>
<reference evidence="2" key="2">
    <citation type="submission" date="2020-10" db="EMBL/GenBank/DDBJ databases">
        <title>Fervidococcus fontis strain 3639Fd - the first crenarchaeon capable of growth on lipids.</title>
        <authorList>
            <person name="Kochetkova T.V."/>
            <person name="Elcheninov A.G."/>
            <person name="Toschakov S.V."/>
            <person name="Kublanov I.V."/>
        </authorList>
    </citation>
    <scope>NUCLEOTIDE SEQUENCE</scope>
    <source>
        <strain evidence="2">3639Fd</strain>
    </source>
</reference>
<organism evidence="1">
    <name type="scientific">Fervidicoccus fontis</name>
    <dbReference type="NCBI Taxonomy" id="683846"/>
    <lineage>
        <taxon>Archaea</taxon>
        <taxon>Thermoproteota</taxon>
        <taxon>Thermoprotei</taxon>
        <taxon>Fervidicoccales</taxon>
        <taxon>Fervidicoccaceae</taxon>
        <taxon>Fervidicoccus</taxon>
    </lineage>
</organism>
<evidence type="ECO:0000313" key="1">
    <source>
        <dbReference type="EMBL" id="HEW63617.1"/>
    </source>
</evidence>
<dbReference type="EMBL" id="JADEZV010000006">
    <property type="protein sequence ID" value="MBE9391733.1"/>
    <property type="molecule type" value="Genomic_DNA"/>
</dbReference>
<dbReference type="OMA" id="EAEMITY"/>
<protein>
    <submittedName>
        <fullName evidence="1">Uncharacterized protein</fullName>
    </submittedName>
</protein>
<dbReference type="RefSeq" id="WP_014557486.1">
    <property type="nucleotide sequence ID" value="NZ_DSFH01000018.1"/>
</dbReference>
<accession>A0A7C2Z2C4</accession>
<dbReference type="Proteomes" id="UP000652307">
    <property type="component" value="Unassembled WGS sequence"/>
</dbReference>
<dbReference type="GeneID" id="12449417"/>
<dbReference type="EMBL" id="DSFH01000018">
    <property type="protein sequence ID" value="HEW63617.1"/>
    <property type="molecule type" value="Genomic_DNA"/>
</dbReference>
<dbReference type="Proteomes" id="UP000886076">
    <property type="component" value="Unassembled WGS sequence"/>
</dbReference>
<name>A0A7C2Z2C4_9CREN</name>
<gene>
    <name evidence="1" type="ORF">ENO39_00960</name>
    <name evidence="2" type="ORF">IOK49_06605</name>
</gene>